<dbReference type="Pfam" id="PF05299">
    <property type="entry name" value="Peptidase_M61"/>
    <property type="match status" value="1"/>
</dbReference>
<protein>
    <submittedName>
        <fullName evidence="2">PDZ domain-containing protein</fullName>
    </submittedName>
</protein>
<proteinExistence type="predicted"/>
<sequence length="579" mass="66198">MNTSSIHFQLSFIEPQAHYVEVSMFIEGFSQPYIDLKMPVWTPGSYLIREFSKNVEQVTALSKDGEKLLVSKISKNTWRVYTNGHDFACSYRVYSFERSVRTNFVDDSHAFISPAGTFLYVDGQLSHASTVQVILPPQWSYVSTGLAQTEVGELVYYAEDFDILYDSPLEIGNQDIWHFQAAGIPHEFAMVGQGNYNKDQLTLDIQKIVAEETRIWGSNPNDRYVFITHNYQSAHGGLEHLNSTVLAASRNAYITNIGYNNFLSLVAHEYFHLWNVKRLRPKNLGPFDYEQENYTPLLWIFEGFTAYYDNLITRRCGFRNEVEYLNELVSEFNLVLNRPGHLLQSVGLSSFDTWIKQYRPDENSPNVSISYYNKGAMLACMIDISIIVGTNGEKCLDDVMGAAYERFYLMENRGIEEKEFQALAEEVTGVSLKEIFKAVYEITELDYNAYFNKVGYQFIDQNKLNQTSSLGIKVSHSDGRTTIKAVDRNSSAWEYGLNVDDEIIAVNGNRLDQQGRELDQAMTYSQVGDEVVILVARDGLMMEIPVKLKASEKVSYYIERNPEASEEERRLGDVWLSLG</sequence>
<dbReference type="Pfam" id="PF13180">
    <property type="entry name" value="PDZ_2"/>
    <property type="match status" value="1"/>
</dbReference>
<dbReference type="Pfam" id="PF17899">
    <property type="entry name" value="Peptidase_M61_N"/>
    <property type="match status" value="1"/>
</dbReference>
<comment type="caution">
    <text evidence="2">The sequence shown here is derived from an EMBL/GenBank/DDBJ whole genome shotgun (WGS) entry which is preliminary data.</text>
</comment>
<gene>
    <name evidence="2" type="ORF">VJ786_14430</name>
</gene>
<dbReference type="Gene3D" id="2.60.40.3650">
    <property type="match status" value="1"/>
</dbReference>
<dbReference type="CDD" id="cd00136">
    <property type="entry name" value="PDZ_canonical"/>
    <property type="match status" value="1"/>
</dbReference>
<dbReference type="Gene3D" id="1.10.390.10">
    <property type="entry name" value="Neutral Protease Domain 2"/>
    <property type="match status" value="1"/>
</dbReference>
<name>A0ABU8I9A7_9SPHI</name>
<reference evidence="2 3" key="1">
    <citation type="submission" date="2024-01" db="EMBL/GenBank/DDBJ databases">
        <title>Sphingobacterium tenebrionis sp. nov., a novel endophyte isolated from tenebrio molitor intestines.</title>
        <authorList>
            <person name="Zhang C."/>
        </authorList>
    </citation>
    <scope>NUCLEOTIDE SEQUENCE [LARGE SCALE GENOMIC DNA]</scope>
    <source>
        <strain evidence="2 3">PU5-4</strain>
    </source>
</reference>
<dbReference type="PROSITE" id="PS50106">
    <property type="entry name" value="PDZ"/>
    <property type="match status" value="1"/>
</dbReference>
<dbReference type="InterPro" id="IPR040756">
    <property type="entry name" value="Peptidase_M61_N"/>
</dbReference>
<dbReference type="InterPro" id="IPR001478">
    <property type="entry name" value="PDZ"/>
</dbReference>
<dbReference type="EMBL" id="JAYLLN010000043">
    <property type="protein sequence ID" value="MEI5986097.1"/>
    <property type="molecule type" value="Genomic_DNA"/>
</dbReference>
<dbReference type="InterPro" id="IPR036034">
    <property type="entry name" value="PDZ_sf"/>
</dbReference>
<dbReference type="SUPFAM" id="SSF55486">
    <property type="entry name" value="Metalloproteases ('zincins'), catalytic domain"/>
    <property type="match status" value="1"/>
</dbReference>
<evidence type="ECO:0000313" key="2">
    <source>
        <dbReference type="EMBL" id="MEI5986097.1"/>
    </source>
</evidence>
<dbReference type="InterPro" id="IPR024191">
    <property type="entry name" value="Peptidase_M61"/>
</dbReference>
<dbReference type="SUPFAM" id="SSF50156">
    <property type="entry name" value="PDZ domain-like"/>
    <property type="match status" value="1"/>
</dbReference>
<dbReference type="Gene3D" id="2.30.42.10">
    <property type="match status" value="1"/>
</dbReference>
<organism evidence="2 3">
    <name type="scientific">Sphingobacterium tenebrionis</name>
    <dbReference type="NCBI Taxonomy" id="3111775"/>
    <lineage>
        <taxon>Bacteria</taxon>
        <taxon>Pseudomonadati</taxon>
        <taxon>Bacteroidota</taxon>
        <taxon>Sphingobacteriia</taxon>
        <taxon>Sphingobacteriales</taxon>
        <taxon>Sphingobacteriaceae</taxon>
        <taxon>Sphingobacterium</taxon>
    </lineage>
</organism>
<dbReference type="PIRSF" id="PIRSF016493">
    <property type="entry name" value="Glycyl_aminpptds"/>
    <property type="match status" value="1"/>
</dbReference>
<accession>A0ABU8I9A7</accession>
<dbReference type="Proteomes" id="UP001363035">
    <property type="component" value="Unassembled WGS sequence"/>
</dbReference>
<dbReference type="SMART" id="SM00228">
    <property type="entry name" value="PDZ"/>
    <property type="match status" value="1"/>
</dbReference>
<keyword evidence="3" id="KW-1185">Reference proteome</keyword>
<evidence type="ECO:0000259" key="1">
    <source>
        <dbReference type="PROSITE" id="PS50106"/>
    </source>
</evidence>
<dbReference type="InterPro" id="IPR007963">
    <property type="entry name" value="Peptidase_M61_catalytic"/>
</dbReference>
<dbReference type="InterPro" id="IPR027268">
    <property type="entry name" value="Peptidase_M4/M1_CTD_sf"/>
</dbReference>
<dbReference type="RefSeq" id="WP_336557946.1">
    <property type="nucleotide sequence ID" value="NZ_JAYLLN010000043.1"/>
</dbReference>
<evidence type="ECO:0000313" key="3">
    <source>
        <dbReference type="Proteomes" id="UP001363035"/>
    </source>
</evidence>
<feature type="domain" description="PDZ" evidence="1">
    <location>
        <begin position="458"/>
        <end position="539"/>
    </location>
</feature>